<organism evidence="2 3">
    <name type="scientific">Halococcus hamelinensis 100A6</name>
    <dbReference type="NCBI Taxonomy" id="1132509"/>
    <lineage>
        <taxon>Archaea</taxon>
        <taxon>Methanobacteriati</taxon>
        <taxon>Methanobacteriota</taxon>
        <taxon>Stenosarchaea group</taxon>
        <taxon>Halobacteria</taxon>
        <taxon>Halobacteriales</taxon>
        <taxon>Halococcaceae</taxon>
        <taxon>Halococcus</taxon>
    </lineage>
</organism>
<reference evidence="2 3" key="1">
    <citation type="journal article" date="2014" name="PLoS Genet.">
        <title>Phylogenetically driven sequencing of extremely halophilic archaea reveals strategies for static and dynamic osmo-response.</title>
        <authorList>
            <person name="Becker E.A."/>
            <person name="Seitzer P.M."/>
            <person name="Tritt A."/>
            <person name="Larsen D."/>
            <person name="Krusor M."/>
            <person name="Yao A.I."/>
            <person name="Wu D."/>
            <person name="Madern D."/>
            <person name="Eisen J.A."/>
            <person name="Darling A.E."/>
            <person name="Facciotti M.T."/>
        </authorList>
    </citation>
    <scope>NUCLEOTIDE SEQUENCE [LARGE SCALE GENOMIC DNA]</scope>
    <source>
        <strain evidence="2 3">100A6</strain>
    </source>
</reference>
<evidence type="ECO:0000313" key="3">
    <source>
        <dbReference type="Proteomes" id="UP000011566"/>
    </source>
</evidence>
<dbReference type="OrthoDB" id="214563at2157"/>
<dbReference type="PATRIC" id="fig|1132509.6.peg.2387"/>
<dbReference type="Proteomes" id="UP000011566">
    <property type="component" value="Unassembled WGS sequence"/>
</dbReference>
<gene>
    <name evidence="2" type="ORF">C447_10575</name>
</gene>
<evidence type="ECO:0000256" key="1">
    <source>
        <dbReference type="SAM" id="Phobius"/>
    </source>
</evidence>
<name>M0LXJ1_9EURY</name>
<dbReference type="EMBL" id="AOMB01000031">
    <property type="protein sequence ID" value="EMA38166.1"/>
    <property type="molecule type" value="Genomic_DNA"/>
</dbReference>
<accession>M0LXJ1</accession>
<dbReference type="AlphaFoldDB" id="M0LXJ1"/>
<evidence type="ECO:0000313" key="2">
    <source>
        <dbReference type="EMBL" id="EMA38166.1"/>
    </source>
</evidence>
<proteinExistence type="predicted"/>
<keyword evidence="1" id="KW-1133">Transmembrane helix</keyword>
<keyword evidence="3" id="KW-1185">Reference proteome</keyword>
<keyword evidence="1" id="KW-0812">Transmembrane</keyword>
<comment type="caution">
    <text evidence="2">The sequence shown here is derived from an EMBL/GenBank/DDBJ whole genome shotgun (WGS) entry which is preliminary data.</text>
</comment>
<protein>
    <recommendedName>
        <fullName evidence="4">Cobalamin transport operon protein</fullName>
    </recommendedName>
</protein>
<dbReference type="eggNOG" id="arCOG12154">
    <property type="taxonomic scope" value="Archaea"/>
</dbReference>
<keyword evidence="1" id="KW-0472">Membrane</keyword>
<sequence>MRRWKQYGGLAGLLAVCLVAGLYGFTSTGGALPYAERFGQALQQGAREGGGPLVDLGRGVVIAGPISKGGLVTEYVAIVLVLVVIGVGLYLYAVRYRSGSDGDHDDGQDAV</sequence>
<evidence type="ECO:0008006" key="4">
    <source>
        <dbReference type="Google" id="ProtNLM"/>
    </source>
</evidence>
<dbReference type="RefSeq" id="WP_007693667.1">
    <property type="nucleotide sequence ID" value="NZ_AJRK01000409.1"/>
</dbReference>
<feature type="transmembrane region" description="Helical" evidence="1">
    <location>
        <begin position="75"/>
        <end position="94"/>
    </location>
</feature>